<dbReference type="InterPro" id="IPR001584">
    <property type="entry name" value="Integrase_cat-core"/>
</dbReference>
<evidence type="ECO:0000313" key="5">
    <source>
        <dbReference type="Proteomes" id="UP001172457"/>
    </source>
</evidence>
<dbReference type="GO" id="GO:0015074">
    <property type="term" value="P:DNA integration"/>
    <property type="evidence" value="ECO:0007669"/>
    <property type="project" value="InterPro"/>
</dbReference>
<organism evidence="4 5">
    <name type="scientific">Centaurea solstitialis</name>
    <name type="common">yellow star-thistle</name>
    <dbReference type="NCBI Taxonomy" id="347529"/>
    <lineage>
        <taxon>Eukaryota</taxon>
        <taxon>Viridiplantae</taxon>
        <taxon>Streptophyta</taxon>
        <taxon>Embryophyta</taxon>
        <taxon>Tracheophyta</taxon>
        <taxon>Spermatophyta</taxon>
        <taxon>Magnoliopsida</taxon>
        <taxon>eudicotyledons</taxon>
        <taxon>Gunneridae</taxon>
        <taxon>Pentapetalae</taxon>
        <taxon>asterids</taxon>
        <taxon>campanulids</taxon>
        <taxon>Asterales</taxon>
        <taxon>Asteraceae</taxon>
        <taxon>Carduoideae</taxon>
        <taxon>Cardueae</taxon>
        <taxon>Centaureinae</taxon>
        <taxon>Centaurea</taxon>
    </lineage>
</organism>
<gene>
    <name evidence="4" type="ORF">OSB04_013113</name>
</gene>
<dbReference type="Pfam" id="PF00665">
    <property type="entry name" value="rve"/>
    <property type="match status" value="1"/>
</dbReference>
<name>A0AA38WQF5_9ASTR</name>
<dbReference type="SUPFAM" id="SSF53098">
    <property type="entry name" value="Ribonuclease H-like"/>
    <property type="match status" value="1"/>
</dbReference>
<dbReference type="InterPro" id="IPR012337">
    <property type="entry name" value="RNaseH-like_sf"/>
</dbReference>
<dbReference type="Gene3D" id="3.30.420.10">
    <property type="entry name" value="Ribonuclease H-like superfamily/Ribonuclease H"/>
    <property type="match status" value="1"/>
</dbReference>
<feature type="compositionally biased region" description="Low complexity" evidence="2">
    <location>
        <begin position="760"/>
        <end position="780"/>
    </location>
</feature>
<dbReference type="GO" id="GO:0004190">
    <property type="term" value="F:aspartic-type endopeptidase activity"/>
    <property type="evidence" value="ECO:0007669"/>
    <property type="project" value="UniProtKB-KW"/>
</dbReference>
<evidence type="ECO:0000259" key="3">
    <source>
        <dbReference type="PROSITE" id="PS50994"/>
    </source>
</evidence>
<dbReference type="PANTHER" id="PTHR11439">
    <property type="entry name" value="GAG-POL-RELATED RETROTRANSPOSON"/>
    <property type="match status" value="1"/>
</dbReference>
<evidence type="ECO:0000313" key="4">
    <source>
        <dbReference type="EMBL" id="KAJ9558499.1"/>
    </source>
</evidence>
<dbReference type="GO" id="GO:0008270">
    <property type="term" value="F:zinc ion binding"/>
    <property type="evidence" value="ECO:0007669"/>
    <property type="project" value="InterPro"/>
</dbReference>
<dbReference type="InterPro" id="IPR054722">
    <property type="entry name" value="PolX-like_BBD"/>
</dbReference>
<keyword evidence="1" id="KW-0064">Aspartyl protease</keyword>
<keyword evidence="5" id="KW-1185">Reference proteome</keyword>
<keyword evidence="1" id="KW-0378">Hydrolase</keyword>
<dbReference type="Proteomes" id="UP001172457">
    <property type="component" value="Chromosome 3"/>
</dbReference>
<dbReference type="SUPFAM" id="SSF57756">
    <property type="entry name" value="Retrovirus zinc finger-like domains"/>
    <property type="match status" value="1"/>
</dbReference>
<dbReference type="InterPro" id="IPR036875">
    <property type="entry name" value="Znf_CCHC_sf"/>
</dbReference>
<dbReference type="Pfam" id="PF22936">
    <property type="entry name" value="Pol_BBD"/>
    <property type="match status" value="1"/>
</dbReference>
<dbReference type="CDD" id="cd09272">
    <property type="entry name" value="RNase_HI_RT_Ty1"/>
    <property type="match status" value="1"/>
</dbReference>
<evidence type="ECO:0000256" key="2">
    <source>
        <dbReference type="SAM" id="MobiDB-lite"/>
    </source>
</evidence>
<dbReference type="PANTHER" id="PTHR11439:SF450">
    <property type="entry name" value="REVERSE TRANSCRIPTASE TY1_COPIA-TYPE DOMAIN-CONTAINING PROTEIN"/>
    <property type="match status" value="1"/>
</dbReference>
<dbReference type="InterPro" id="IPR043502">
    <property type="entry name" value="DNA/RNA_pol_sf"/>
</dbReference>
<dbReference type="Pfam" id="PF14223">
    <property type="entry name" value="Retrotran_gag_2"/>
    <property type="match status" value="1"/>
</dbReference>
<reference evidence="4" key="1">
    <citation type="submission" date="2023-03" db="EMBL/GenBank/DDBJ databases">
        <title>Chromosome-scale reference genome and RAD-based genetic map of yellow starthistle (Centaurea solstitialis) reveal putative structural variation and QTLs associated with invader traits.</title>
        <authorList>
            <person name="Reatini B."/>
            <person name="Cang F.A."/>
            <person name="Jiang Q."/>
            <person name="Mckibben M.T.W."/>
            <person name="Barker M.S."/>
            <person name="Rieseberg L.H."/>
            <person name="Dlugosch K.M."/>
        </authorList>
    </citation>
    <scope>NUCLEOTIDE SEQUENCE</scope>
    <source>
        <strain evidence="4">CAN-66</strain>
        <tissue evidence="4">Leaf</tissue>
    </source>
</reference>
<dbReference type="InterPro" id="IPR013103">
    <property type="entry name" value="RVT_2"/>
</dbReference>
<dbReference type="GO" id="GO:0003676">
    <property type="term" value="F:nucleic acid binding"/>
    <property type="evidence" value="ECO:0007669"/>
    <property type="project" value="InterPro"/>
</dbReference>
<keyword evidence="1" id="KW-0645">Protease</keyword>
<feature type="region of interest" description="Disordered" evidence="2">
    <location>
        <begin position="695"/>
        <end position="795"/>
    </location>
</feature>
<dbReference type="InterPro" id="IPR057670">
    <property type="entry name" value="SH3_retrovirus"/>
</dbReference>
<dbReference type="SUPFAM" id="SSF56672">
    <property type="entry name" value="DNA/RNA polymerases"/>
    <property type="match status" value="1"/>
</dbReference>
<proteinExistence type="predicted"/>
<dbReference type="Pfam" id="PF25597">
    <property type="entry name" value="SH3_retrovirus"/>
    <property type="match status" value="1"/>
</dbReference>
<protein>
    <recommendedName>
        <fullName evidence="3">Integrase catalytic domain-containing protein</fullName>
    </recommendedName>
</protein>
<dbReference type="InterPro" id="IPR036397">
    <property type="entry name" value="RNaseH_sf"/>
</dbReference>
<dbReference type="EMBL" id="JARYMX010000003">
    <property type="protein sequence ID" value="KAJ9558499.1"/>
    <property type="molecule type" value="Genomic_DNA"/>
</dbReference>
<dbReference type="PROSITE" id="PS50994">
    <property type="entry name" value="INTEGRASE"/>
    <property type="match status" value="1"/>
</dbReference>
<evidence type="ECO:0000256" key="1">
    <source>
        <dbReference type="ARBA" id="ARBA00022750"/>
    </source>
</evidence>
<accession>A0AA38WQF5</accession>
<dbReference type="Pfam" id="PF07727">
    <property type="entry name" value="RVT_2"/>
    <property type="match status" value="2"/>
</dbReference>
<feature type="compositionally biased region" description="Low complexity" evidence="2">
    <location>
        <begin position="697"/>
        <end position="708"/>
    </location>
</feature>
<comment type="caution">
    <text evidence="4">The sequence shown here is derived from an EMBL/GenBank/DDBJ whole genome shotgun (WGS) entry which is preliminary data.</text>
</comment>
<sequence length="1315" mass="147130">MATPNSTIIQLTAPTHFPIKLIASNFTVWRKQVQSTLIGLDLYKYLDGTLKPPSKVTTDKEKTSPNPDYLLWFRQDQIIISALLGSCSDSIQPIISSADTAQEAWERLNSSYASASRSRIISLKSKLVNNPRGNRSITDYLHSMRAIADDLALAQNPVTEEDLLVHILSQLGDEYTTIAAALKVRDNPISYPELFDKLLDFERSLKATSVTSEPLLSTQGGTRSNRTASFCHYCNISGHHTKDCRKLSRFLKENHISVVNAQGTTPAVNVTTSGSTNTAPTWLFDSGASNHVTFNHATLHNLSEYGGPDEIVLGDGKGLQISHIGQKQIYTAYKTLNLPNVLYDLRTGARLLRGENTDDVYHATLPFTPQINHTSTTSTTSFLDWHHKLGHPSIKTFVSIIKHLGLTSKSMSDFHAHCASCSINKSHKLPFGHNSFVAKKPLQLVYSDVWGPVQSSIDNFKYYVIFVDFFSKYVWLYPLKRKSDVATLFPQFKLLVEKFFGTPLVSLFTDNGGEYQGLTSFLQTNGISHFTTPPHTPEQNGTAERRHRHIVETGLALLHYAGLPLHFWTHAFQTTVYLINRLPTSVLDFRSPFELLFNQPPNYSKLKSFGCLCYPWLRPYTQSKLQPRSSPCIFLGYSQSKSAYKCFDPKTNRLYHSRHVEFFNHLLPYKSTPHNSSTPLTADTFFAPSMPLQTHISVPPTTTPNSPTVVPPPLHTSHAPCTPSSYATSMPEPNEPLSPNQSSPIIPSPSPSHATTPNQSDTFTSPSSPTDQHTQLSQPSSLPPLPPRHRIPNPKYFNSTFVNTSTLYPIPTTLEPTTYTQAMKIPDWRKAMDSEFNALITNDTWELVPPSSYTPISCKWLFRVKRNPDGSVAKYKARLVAKGFQQQYGKDYFDTFSPVTKPVTIRTVLSIALSKNWSLRQLDVNNAFLHGTLNEEVFMIQPPGYIHPQFPNHVCKLKKSLYGLKQAPRAWYIELTTFLTSYGFHKSMADASLFIYNQGDFVHTLSQRFSIKDLGSLHHFLGIEVISTASGLFLSQHRHIQDLLTHFHMDGAKEVATPLSSSVVLTLMDGSPPVDPTPYRKLVGSLQYLAFTRPDVSFAVNKLSQFMHAPSQTRWQTLKRGLRYLKGTIHHGLFLKRATTLDLKAFSDSDWGGISTAGRSTTTYLLYLGGNIISWRSAKQKSVSRSSTEAEYKALANAAAEVSWVQNLLHELGITTAHPPTLYCDNTGATYLCSNPVYHSRIKHVALDYHFVREKVTNGSLRVLHINSTDQLADALTKSLPRPTFLHLRSKIGVSDGSSILRGRITDHIKDSNSK</sequence>
<feature type="domain" description="Integrase catalytic" evidence="3">
    <location>
        <begin position="437"/>
        <end position="600"/>
    </location>
</feature>